<proteinExistence type="predicted"/>
<evidence type="ECO:0000259" key="2">
    <source>
        <dbReference type="Pfam" id="PF13435"/>
    </source>
</evidence>
<reference evidence="3 4" key="1">
    <citation type="journal article" date="2018" name="Nat. Biotechnol.">
        <title>A standardized bacterial taxonomy based on genome phylogeny substantially revises the tree of life.</title>
        <authorList>
            <person name="Parks D.H."/>
            <person name="Chuvochina M."/>
            <person name="Waite D.W."/>
            <person name="Rinke C."/>
            <person name="Skarshewski A."/>
            <person name="Chaumeil P.A."/>
            <person name="Hugenholtz P."/>
        </authorList>
    </citation>
    <scope>NUCLEOTIDE SEQUENCE [LARGE SCALE GENOMIC DNA]</scope>
    <source>
        <strain evidence="3">UBA9375</strain>
    </source>
</reference>
<dbReference type="Proteomes" id="UP000263642">
    <property type="component" value="Unassembled WGS sequence"/>
</dbReference>
<feature type="compositionally biased region" description="Basic and acidic residues" evidence="1">
    <location>
        <begin position="48"/>
        <end position="57"/>
    </location>
</feature>
<feature type="non-terminal residue" evidence="3">
    <location>
        <position position="1"/>
    </location>
</feature>
<feature type="non-terminal residue" evidence="3">
    <location>
        <position position="57"/>
    </location>
</feature>
<feature type="domain" description="Cytochrome c-552/4" evidence="2">
    <location>
        <begin position="3"/>
        <end position="57"/>
    </location>
</feature>
<dbReference type="AlphaFoldDB" id="A0A3D3R1I5"/>
<dbReference type="EMBL" id="DQAY01000033">
    <property type="protein sequence ID" value="HCO22456.1"/>
    <property type="molecule type" value="Genomic_DNA"/>
</dbReference>
<feature type="region of interest" description="Disordered" evidence="1">
    <location>
        <begin position="37"/>
        <end position="57"/>
    </location>
</feature>
<dbReference type="Gene3D" id="1.10.1130.10">
    <property type="entry name" value="Flavocytochrome C3, Chain A"/>
    <property type="match status" value="1"/>
</dbReference>
<sequence length="57" mass="6121">DGEEWAHSAHAHAWKTLARSGAHVDSDCQRCHTTGFGLPGGFASRSQSPERIDVGCE</sequence>
<dbReference type="Pfam" id="PF13435">
    <property type="entry name" value="Cytochrome_C554"/>
    <property type="match status" value="1"/>
</dbReference>
<evidence type="ECO:0000256" key="1">
    <source>
        <dbReference type="SAM" id="MobiDB-lite"/>
    </source>
</evidence>
<accession>A0A3D3R1I5</accession>
<dbReference type="InterPro" id="IPR023155">
    <property type="entry name" value="Cyt_c-552/4"/>
</dbReference>
<dbReference type="SUPFAM" id="SSF48695">
    <property type="entry name" value="Multiheme cytochromes"/>
    <property type="match status" value="1"/>
</dbReference>
<evidence type="ECO:0000313" key="3">
    <source>
        <dbReference type="EMBL" id="HCO22456.1"/>
    </source>
</evidence>
<comment type="caution">
    <text evidence="3">The sequence shown here is derived from an EMBL/GenBank/DDBJ whole genome shotgun (WGS) entry which is preliminary data.</text>
</comment>
<gene>
    <name evidence="3" type="ORF">DIT97_05110</name>
</gene>
<name>A0A3D3R1I5_9PLAN</name>
<dbReference type="InterPro" id="IPR036280">
    <property type="entry name" value="Multihaem_cyt_sf"/>
</dbReference>
<organism evidence="3 4">
    <name type="scientific">Gimesia maris</name>
    <dbReference type="NCBI Taxonomy" id="122"/>
    <lineage>
        <taxon>Bacteria</taxon>
        <taxon>Pseudomonadati</taxon>
        <taxon>Planctomycetota</taxon>
        <taxon>Planctomycetia</taxon>
        <taxon>Planctomycetales</taxon>
        <taxon>Planctomycetaceae</taxon>
        <taxon>Gimesia</taxon>
    </lineage>
</organism>
<evidence type="ECO:0000313" key="4">
    <source>
        <dbReference type="Proteomes" id="UP000263642"/>
    </source>
</evidence>
<protein>
    <recommendedName>
        <fullName evidence="2">Cytochrome c-552/4 domain-containing protein</fullName>
    </recommendedName>
</protein>